<reference evidence="2 3" key="1">
    <citation type="journal article" date="2020" name="bioRxiv">
        <title>Whole genome comparisons of ergot fungi reveals the divergence and evolution of species within the genus Claviceps are the result of varying mechanisms driving genome evolution and host range expansion.</title>
        <authorList>
            <person name="Wyka S.A."/>
            <person name="Mondo S.J."/>
            <person name="Liu M."/>
            <person name="Dettman J."/>
            <person name="Nalam V."/>
            <person name="Broders K.D."/>
        </authorList>
    </citation>
    <scope>NUCLEOTIDE SEQUENCE [LARGE SCALE GENOMIC DNA]</scope>
    <source>
        <strain evidence="2 3">CCC 1485</strain>
    </source>
</reference>
<protein>
    <submittedName>
        <fullName evidence="2">Uncharacterized protein</fullName>
    </submittedName>
</protein>
<evidence type="ECO:0000313" key="3">
    <source>
        <dbReference type="Proteomes" id="UP000706124"/>
    </source>
</evidence>
<comment type="caution">
    <text evidence="2">The sequence shown here is derived from an EMBL/GenBank/DDBJ whole genome shotgun (WGS) entry which is preliminary data.</text>
</comment>
<evidence type="ECO:0000256" key="1">
    <source>
        <dbReference type="SAM" id="MobiDB-lite"/>
    </source>
</evidence>
<accession>A0A9P7MFT6</accession>
<dbReference type="Proteomes" id="UP000706124">
    <property type="component" value="Unassembled WGS sequence"/>
</dbReference>
<gene>
    <name evidence="2" type="ORF">E4U60_007185</name>
</gene>
<dbReference type="EMBL" id="SRPO01000078">
    <property type="protein sequence ID" value="KAG5942571.1"/>
    <property type="molecule type" value="Genomic_DNA"/>
</dbReference>
<keyword evidence="3" id="KW-1185">Reference proteome</keyword>
<evidence type="ECO:0000313" key="2">
    <source>
        <dbReference type="EMBL" id="KAG5942571.1"/>
    </source>
</evidence>
<feature type="compositionally biased region" description="Polar residues" evidence="1">
    <location>
        <begin position="27"/>
        <end position="40"/>
    </location>
</feature>
<organism evidence="2 3">
    <name type="scientific">Claviceps pazoutovae</name>
    <dbReference type="NCBI Taxonomy" id="1649127"/>
    <lineage>
        <taxon>Eukaryota</taxon>
        <taxon>Fungi</taxon>
        <taxon>Dikarya</taxon>
        <taxon>Ascomycota</taxon>
        <taxon>Pezizomycotina</taxon>
        <taxon>Sordariomycetes</taxon>
        <taxon>Hypocreomycetidae</taxon>
        <taxon>Hypocreales</taxon>
        <taxon>Clavicipitaceae</taxon>
        <taxon>Claviceps</taxon>
    </lineage>
</organism>
<dbReference type="AlphaFoldDB" id="A0A9P7MFT6"/>
<name>A0A9P7MFT6_9HYPO</name>
<sequence>MITPTPRGARTFMIALAIGSVEKGSLGRTSATNDNSSPLLNLSEPPIETPKNLVHHVHFRNEEVAGSGLYVFARGIHQ</sequence>
<feature type="region of interest" description="Disordered" evidence="1">
    <location>
        <begin position="25"/>
        <end position="44"/>
    </location>
</feature>
<proteinExistence type="predicted"/>